<feature type="compositionally biased region" description="Polar residues" evidence="1">
    <location>
        <begin position="1"/>
        <end position="20"/>
    </location>
</feature>
<dbReference type="AlphaFoldDB" id="A0AAW2TRG2"/>
<protein>
    <submittedName>
        <fullName evidence="2">Uncharacterized protein</fullName>
    </submittedName>
</protein>
<accession>A0AAW2TRG2</accession>
<sequence>MNADSSFISSRMSQRHTFSSGGKEFGAPKGTSLDDVISFRGKKLSSKNLLSVRHASISESKKNLGRKNLNFKKRRLHYDSGSDEEAVVSRSAVRMRYNLAELPDKNAVQMGKASVLTGPSDVELVSGHYIKPYGGHSPADLGLGGEGEMFCANKVDKGLITANNTLVTAEINANEGQGNYFVDVDPIPIPGPPGSFLPSPGRMGSEEIQGNSSLTTCRILSSEDEYELVDRDSSDSPISATSFASNSIAARSDSVSFANLSVQSHGVQHESQRDISEDRMDLVPESSFPFELAAAAADGNLKLDESRANSILPEMSPRRFRNSQPCCCSRKEGVLQTVSLNNQESQLLRRRAITSLLPLPSQEKQMGRDPNGEVHTSNLRSETFPKNDQTPPEKIVTDSPKGYTTLPVSQGTEDKFPACGNSEFPSPSTPNPVLRLMGKNLMVVNNDESPSPQMRSAQSCMVNDYPSQQSCIDNVVSSSNIQNEHHSFNHSLSRAPSTLDSKQTRTTAQQHFDFGSSDGSRIRANFRTPESRPHPSRVVLPSKCFGGSFTSSFECHEYAGGCNFPPEQLGSQMRLDSPIRYEVKQLRTPVLQPRVADAYGGKQKEIIVIDDSPENEVTLTMKSTQGEVNMEAGRPTVGISASRASGNDSVHVNSFYGYQTRCYPLYSGSQMVQNPHIQVQPLRATNKNLMNWNCSPEGSNLRHPNLLPASLPPQATKDLCILLPASCETTIFTCS</sequence>
<comment type="caution">
    <text evidence="2">The sequence shown here is derived from an EMBL/GenBank/DDBJ whole genome shotgun (WGS) entry which is preliminary data.</text>
</comment>
<reference evidence="2" key="1">
    <citation type="submission" date="2020-06" db="EMBL/GenBank/DDBJ databases">
        <authorList>
            <person name="Li T."/>
            <person name="Hu X."/>
            <person name="Zhang T."/>
            <person name="Song X."/>
            <person name="Zhang H."/>
            <person name="Dai N."/>
            <person name="Sheng W."/>
            <person name="Hou X."/>
            <person name="Wei L."/>
        </authorList>
    </citation>
    <scope>NUCLEOTIDE SEQUENCE</scope>
    <source>
        <strain evidence="2">KEN1</strain>
        <tissue evidence="2">Leaf</tissue>
    </source>
</reference>
<dbReference type="EMBL" id="JACGWN010000014">
    <property type="protein sequence ID" value="KAL0407059.1"/>
    <property type="molecule type" value="Genomic_DNA"/>
</dbReference>
<feature type="region of interest" description="Disordered" evidence="1">
    <location>
        <begin position="362"/>
        <end position="402"/>
    </location>
</feature>
<proteinExistence type="predicted"/>
<feature type="compositionally biased region" description="Polar residues" evidence="1">
    <location>
        <begin position="374"/>
        <end position="390"/>
    </location>
</feature>
<organism evidence="2">
    <name type="scientific">Sesamum latifolium</name>
    <dbReference type="NCBI Taxonomy" id="2727402"/>
    <lineage>
        <taxon>Eukaryota</taxon>
        <taxon>Viridiplantae</taxon>
        <taxon>Streptophyta</taxon>
        <taxon>Embryophyta</taxon>
        <taxon>Tracheophyta</taxon>
        <taxon>Spermatophyta</taxon>
        <taxon>Magnoliopsida</taxon>
        <taxon>eudicotyledons</taxon>
        <taxon>Gunneridae</taxon>
        <taxon>Pentapetalae</taxon>
        <taxon>asterids</taxon>
        <taxon>lamiids</taxon>
        <taxon>Lamiales</taxon>
        <taxon>Pedaliaceae</taxon>
        <taxon>Sesamum</taxon>
    </lineage>
</organism>
<gene>
    <name evidence="2" type="ORF">Slati_4019800</name>
</gene>
<feature type="region of interest" description="Disordered" evidence="1">
    <location>
        <begin position="1"/>
        <end position="26"/>
    </location>
</feature>
<name>A0AAW2TRG2_9LAMI</name>
<reference evidence="2" key="2">
    <citation type="journal article" date="2024" name="Plant">
        <title>Genomic evolution and insights into agronomic trait innovations of Sesamum species.</title>
        <authorList>
            <person name="Miao H."/>
            <person name="Wang L."/>
            <person name="Qu L."/>
            <person name="Liu H."/>
            <person name="Sun Y."/>
            <person name="Le M."/>
            <person name="Wang Q."/>
            <person name="Wei S."/>
            <person name="Zheng Y."/>
            <person name="Lin W."/>
            <person name="Duan Y."/>
            <person name="Cao H."/>
            <person name="Xiong S."/>
            <person name="Wang X."/>
            <person name="Wei L."/>
            <person name="Li C."/>
            <person name="Ma Q."/>
            <person name="Ju M."/>
            <person name="Zhao R."/>
            <person name="Li G."/>
            <person name="Mu C."/>
            <person name="Tian Q."/>
            <person name="Mei H."/>
            <person name="Zhang T."/>
            <person name="Gao T."/>
            <person name="Zhang H."/>
        </authorList>
    </citation>
    <scope>NUCLEOTIDE SEQUENCE</scope>
    <source>
        <strain evidence="2">KEN1</strain>
    </source>
</reference>
<dbReference type="PANTHER" id="PTHR35767:SF1">
    <property type="entry name" value="HAPLESS PROTEIN"/>
    <property type="match status" value="1"/>
</dbReference>
<evidence type="ECO:0000256" key="1">
    <source>
        <dbReference type="SAM" id="MobiDB-lite"/>
    </source>
</evidence>
<evidence type="ECO:0000313" key="2">
    <source>
        <dbReference type="EMBL" id="KAL0407059.1"/>
    </source>
</evidence>
<dbReference type="PANTHER" id="PTHR35767">
    <property type="entry name" value="HAPLESS PROTEIN"/>
    <property type="match status" value="1"/>
</dbReference>